<dbReference type="Proteomes" id="UP001176429">
    <property type="component" value="Unassembled WGS sequence"/>
</dbReference>
<evidence type="ECO:0000313" key="2">
    <source>
        <dbReference type="Proteomes" id="UP001176429"/>
    </source>
</evidence>
<accession>A0ABT9BH51</accession>
<reference evidence="1" key="1">
    <citation type="submission" date="2023-07" db="EMBL/GenBank/DDBJ databases">
        <authorList>
            <person name="Kim M.K."/>
        </authorList>
    </citation>
    <scope>NUCLEOTIDE SEQUENCE</scope>
    <source>
        <strain evidence="1">ASUV-10-1</strain>
    </source>
</reference>
<name>A0ABT9BH51_9BACT</name>
<keyword evidence="2" id="KW-1185">Reference proteome</keyword>
<protein>
    <submittedName>
        <fullName evidence="1">Uncharacterized protein</fullName>
    </submittedName>
</protein>
<gene>
    <name evidence="1" type="ORF">Q5H93_19790</name>
</gene>
<evidence type="ECO:0000313" key="1">
    <source>
        <dbReference type="EMBL" id="MDO7876998.1"/>
    </source>
</evidence>
<comment type="caution">
    <text evidence="1">The sequence shown here is derived from an EMBL/GenBank/DDBJ whole genome shotgun (WGS) entry which is preliminary data.</text>
</comment>
<organism evidence="1 2">
    <name type="scientific">Hymenobacter aranciens</name>
    <dbReference type="NCBI Taxonomy" id="3063996"/>
    <lineage>
        <taxon>Bacteria</taxon>
        <taxon>Pseudomonadati</taxon>
        <taxon>Bacteroidota</taxon>
        <taxon>Cytophagia</taxon>
        <taxon>Cytophagales</taxon>
        <taxon>Hymenobacteraceae</taxon>
        <taxon>Hymenobacter</taxon>
    </lineage>
</organism>
<dbReference type="EMBL" id="JAUQSY010000015">
    <property type="protein sequence ID" value="MDO7876998.1"/>
    <property type="molecule type" value="Genomic_DNA"/>
</dbReference>
<sequence>MAFPRPIGPHNHIQPRAKGKFGIFKDGKIAEVQALEHGAKLRRGG</sequence>
<proteinExistence type="predicted"/>